<comment type="caution">
    <text evidence="2">The sequence shown here is derived from an EMBL/GenBank/DDBJ whole genome shotgun (WGS) entry which is preliminary data.</text>
</comment>
<dbReference type="Proteomes" id="UP000287033">
    <property type="component" value="Unassembled WGS sequence"/>
</dbReference>
<evidence type="ECO:0000313" key="2">
    <source>
        <dbReference type="EMBL" id="GCC35253.1"/>
    </source>
</evidence>
<sequence length="103" mass="10435">MEGARNGAQGRGSQANGAGKECVHQRQAGTHALFDGFKLPGAGLQVIEGGAWGGGKEVSISGAPPRMRRSPSPREGLAQDIGAGSMKLAPPLGSRDACAVWPS</sequence>
<feature type="region of interest" description="Disordered" evidence="1">
    <location>
        <begin position="53"/>
        <end position="79"/>
    </location>
</feature>
<gene>
    <name evidence="2" type="ORF">chiPu_0013736</name>
</gene>
<proteinExistence type="predicted"/>
<keyword evidence="3" id="KW-1185">Reference proteome</keyword>
<dbReference type="EMBL" id="BEZZ01000678">
    <property type="protein sequence ID" value="GCC35253.1"/>
    <property type="molecule type" value="Genomic_DNA"/>
</dbReference>
<evidence type="ECO:0000256" key="1">
    <source>
        <dbReference type="SAM" id="MobiDB-lite"/>
    </source>
</evidence>
<organism evidence="2 3">
    <name type="scientific">Chiloscyllium punctatum</name>
    <name type="common">Brownbanded bambooshark</name>
    <name type="synonym">Hemiscyllium punctatum</name>
    <dbReference type="NCBI Taxonomy" id="137246"/>
    <lineage>
        <taxon>Eukaryota</taxon>
        <taxon>Metazoa</taxon>
        <taxon>Chordata</taxon>
        <taxon>Craniata</taxon>
        <taxon>Vertebrata</taxon>
        <taxon>Chondrichthyes</taxon>
        <taxon>Elasmobranchii</taxon>
        <taxon>Galeomorphii</taxon>
        <taxon>Galeoidea</taxon>
        <taxon>Orectolobiformes</taxon>
        <taxon>Hemiscylliidae</taxon>
        <taxon>Chiloscyllium</taxon>
    </lineage>
</organism>
<reference evidence="2 3" key="1">
    <citation type="journal article" date="2018" name="Nat. Ecol. Evol.">
        <title>Shark genomes provide insights into elasmobranch evolution and the origin of vertebrates.</title>
        <authorList>
            <person name="Hara Y"/>
            <person name="Yamaguchi K"/>
            <person name="Onimaru K"/>
            <person name="Kadota M"/>
            <person name="Koyanagi M"/>
            <person name="Keeley SD"/>
            <person name="Tatsumi K"/>
            <person name="Tanaka K"/>
            <person name="Motone F"/>
            <person name="Kageyama Y"/>
            <person name="Nozu R"/>
            <person name="Adachi N"/>
            <person name="Nishimura O"/>
            <person name="Nakagawa R"/>
            <person name="Tanegashima C"/>
            <person name="Kiyatake I"/>
            <person name="Matsumoto R"/>
            <person name="Murakumo K"/>
            <person name="Nishida K"/>
            <person name="Terakita A"/>
            <person name="Kuratani S"/>
            <person name="Sato K"/>
            <person name="Hyodo S Kuraku.S."/>
        </authorList>
    </citation>
    <scope>NUCLEOTIDE SEQUENCE [LARGE SCALE GENOMIC DNA]</scope>
</reference>
<feature type="region of interest" description="Disordered" evidence="1">
    <location>
        <begin position="84"/>
        <end position="103"/>
    </location>
</feature>
<evidence type="ECO:0000313" key="3">
    <source>
        <dbReference type="Proteomes" id="UP000287033"/>
    </source>
</evidence>
<feature type="region of interest" description="Disordered" evidence="1">
    <location>
        <begin position="1"/>
        <end position="24"/>
    </location>
</feature>
<accession>A0A401SXZ1</accession>
<protein>
    <submittedName>
        <fullName evidence="2">Uncharacterized protein</fullName>
    </submittedName>
</protein>
<dbReference type="AlphaFoldDB" id="A0A401SXZ1"/>
<name>A0A401SXZ1_CHIPU</name>